<dbReference type="PANTHER" id="PTHR35093:SF3">
    <property type="entry name" value="LONG-CHAIN FATTY ACID TRANSPORT PROTEIN"/>
    <property type="match status" value="1"/>
</dbReference>
<dbReference type="SUPFAM" id="SSF56935">
    <property type="entry name" value="Porins"/>
    <property type="match status" value="1"/>
</dbReference>
<reference evidence="9" key="1">
    <citation type="submission" date="2017-09" db="EMBL/GenBank/DDBJ databases">
        <title>Yangia sp. SAOS 153D whole genome sequencing.</title>
        <authorList>
            <person name="Verma A."/>
            <person name="Krishnamurthi S."/>
        </authorList>
    </citation>
    <scope>NUCLEOTIDE SEQUENCE [LARGE SCALE GENOMIC DNA]</scope>
    <source>
        <strain evidence="9">SAOS 153D</strain>
    </source>
</reference>
<evidence type="ECO:0000256" key="6">
    <source>
        <dbReference type="ARBA" id="ARBA00023136"/>
    </source>
</evidence>
<feature type="chain" id="PRO_5013331225" description="Aromatic hydrocarbon degradation protein" evidence="8">
    <location>
        <begin position="29"/>
        <end position="425"/>
    </location>
</feature>
<keyword evidence="6" id="KW-0472">Membrane</keyword>
<proteinExistence type="inferred from homology"/>
<evidence type="ECO:0000256" key="5">
    <source>
        <dbReference type="ARBA" id="ARBA00022729"/>
    </source>
</evidence>
<organism evidence="9">
    <name type="scientific">Alloyangia mangrovi</name>
    <dbReference type="NCBI Taxonomy" id="1779329"/>
    <lineage>
        <taxon>Bacteria</taxon>
        <taxon>Pseudomonadati</taxon>
        <taxon>Pseudomonadota</taxon>
        <taxon>Alphaproteobacteria</taxon>
        <taxon>Rhodobacterales</taxon>
        <taxon>Roseobacteraceae</taxon>
        <taxon>Alloyangia</taxon>
    </lineage>
</organism>
<keyword evidence="7" id="KW-0998">Cell outer membrane</keyword>
<dbReference type="InterPro" id="IPR005017">
    <property type="entry name" value="OMPP1/FadL/TodX"/>
</dbReference>
<evidence type="ECO:0000256" key="2">
    <source>
        <dbReference type="ARBA" id="ARBA00008163"/>
    </source>
</evidence>
<evidence type="ECO:0008006" key="10">
    <source>
        <dbReference type="Google" id="ProtNLM"/>
    </source>
</evidence>
<evidence type="ECO:0000313" key="9">
    <source>
        <dbReference type="EMBL" id="PBD20208.1"/>
    </source>
</evidence>
<dbReference type="OrthoDB" id="19849at2"/>
<keyword evidence="3" id="KW-1134">Transmembrane beta strand</keyword>
<dbReference type="AlphaFoldDB" id="A0A2A3JYM2"/>
<accession>A0A2A3JYM2</accession>
<dbReference type="GO" id="GO:0009279">
    <property type="term" value="C:cell outer membrane"/>
    <property type="evidence" value="ECO:0007669"/>
    <property type="project" value="UniProtKB-SubCell"/>
</dbReference>
<evidence type="ECO:0000256" key="1">
    <source>
        <dbReference type="ARBA" id="ARBA00004571"/>
    </source>
</evidence>
<name>A0A2A3JYM2_9RHOB</name>
<dbReference type="Pfam" id="PF03349">
    <property type="entry name" value="Toluene_X"/>
    <property type="match status" value="1"/>
</dbReference>
<dbReference type="PANTHER" id="PTHR35093">
    <property type="entry name" value="OUTER MEMBRANE PROTEIN NMB0088-RELATED"/>
    <property type="match status" value="1"/>
</dbReference>
<sequence length="425" mass="45532">MSGCVKHSAIVAAGAVIALLPLTDKANAAGFQLREMSAEGVGTAFSGATAKATDLSTIYTNPAGMTHIPGTQAQIDLNYIAPSIRFSGDAGVAGFSYSGNSGGDAGESTLVPAFYGLIDLTPTIKAGLSLTVPFGLATEYDEDWKGRYFAIESEIQNLVLTPSIAWQATDQLSLGAGIQIGHADATLSNALNLTTLGLGDGKSELTGDGYGYGFTLGLLYDIAPTTRVGLSYRSKAKYTLEGTAKITGVPDAYVSAVPALRSSDAEAEVTMPDVVSIGAYHEINPQWAVMGDVSWTNWSTFDELRVKFDDGRADSVTEENWHDSWFVALGADYKPRENHTIHFGVAYDQSPVPNDNRTARIPDSDRYWASLGYSYEFAPDRTINFGYTHIFFDDADIEETTAFGTLKGTYEGHADILSASLTYRF</sequence>
<keyword evidence="4" id="KW-0812">Transmembrane</keyword>
<feature type="signal peptide" evidence="8">
    <location>
        <begin position="1"/>
        <end position="28"/>
    </location>
</feature>
<dbReference type="Gene3D" id="2.40.160.60">
    <property type="entry name" value="Outer membrane protein transport protein (OMPP1/FadL/TodX)"/>
    <property type="match status" value="1"/>
</dbReference>
<evidence type="ECO:0000256" key="3">
    <source>
        <dbReference type="ARBA" id="ARBA00022452"/>
    </source>
</evidence>
<protein>
    <recommendedName>
        <fullName evidence="10">Aromatic hydrocarbon degradation protein</fullName>
    </recommendedName>
</protein>
<comment type="caution">
    <text evidence="9">The sequence shown here is derived from an EMBL/GenBank/DDBJ whole genome shotgun (WGS) entry which is preliminary data.</text>
</comment>
<evidence type="ECO:0000256" key="7">
    <source>
        <dbReference type="ARBA" id="ARBA00023237"/>
    </source>
</evidence>
<gene>
    <name evidence="9" type="ORF">CLG85_05250</name>
</gene>
<keyword evidence="5 8" id="KW-0732">Signal</keyword>
<comment type="subcellular location">
    <subcellularLocation>
        <location evidence="1">Cell outer membrane</location>
        <topology evidence="1">Multi-pass membrane protein</topology>
    </subcellularLocation>
</comment>
<dbReference type="EMBL" id="NTHN01000067">
    <property type="protein sequence ID" value="PBD20208.1"/>
    <property type="molecule type" value="Genomic_DNA"/>
</dbReference>
<evidence type="ECO:0000256" key="8">
    <source>
        <dbReference type="SAM" id="SignalP"/>
    </source>
</evidence>
<dbReference type="GO" id="GO:0015483">
    <property type="term" value="F:long-chain fatty acid transporting porin activity"/>
    <property type="evidence" value="ECO:0007669"/>
    <property type="project" value="TreeGrafter"/>
</dbReference>
<evidence type="ECO:0000256" key="4">
    <source>
        <dbReference type="ARBA" id="ARBA00022692"/>
    </source>
</evidence>
<comment type="similarity">
    <text evidence="2">Belongs to the OmpP1/FadL family.</text>
</comment>